<evidence type="ECO:0000256" key="1">
    <source>
        <dbReference type="SAM" id="SignalP"/>
    </source>
</evidence>
<feature type="signal peptide" evidence="1">
    <location>
        <begin position="1"/>
        <end position="18"/>
    </location>
</feature>
<sequence length="100" mass="10455">MTRLAPLLCLLMPLAACVGESTAPPPGVAIQPLHPDAMTCGDKALQPQLLGKPESALADVKLPANHRIIHPDTAVTLDLQGDRLNVQINKAGIIDGVYCG</sequence>
<dbReference type="EMBL" id="JBALHR010000017">
    <property type="protein sequence ID" value="MEH7830108.1"/>
    <property type="molecule type" value="Genomic_DNA"/>
</dbReference>
<feature type="chain" id="PRO_5045609342" evidence="1">
    <location>
        <begin position="19"/>
        <end position="100"/>
    </location>
</feature>
<gene>
    <name evidence="2" type="ORF">V6590_18310</name>
</gene>
<comment type="caution">
    <text evidence="2">The sequence shown here is derived from an EMBL/GenBank/DDBJ whole genome shotgun (WGS) entry which is preliminary data.</text>
</comment>
<name>A0ABU8C0X4_9RHOB</name>
<accession>A0ABU8C0X4</accession>
<evidence type="ECO:0000313" key="3">
    <source>
        <dbReference type="Proteomes" id="UP001431963"/>
    </source>
</evidence>
<proteinExistence type="predicted"/>
<keyword evidence="1" id="KW-0732">Signal</keyword>
<dbReference type="Gene3D" id="3.30.10.10">
    <property type="entry name" value="Trypsin Inhibitor V, subunit A"/>
    <property type="match status" value="1"/>
</dbReference>
<organism evidence="2 3">
    <name type="scientific">Gemmobacter denitrificans</name>
    <dbReference type="NCBI Taxonomy" id="3123040"/>
    <lineage>
        <taxon>Bacteria</taxon>
        <taxon>Pseudomonadati</taxon>
        <taxon>Pseudomonadota</taxon>
        <taxon>Alphaproteobacteria</taxon>
        <taxon>Rhodobacterales</taxon>
        <taxon>Paracoccaceae</taxon>
        <taxon>Gemmobacter</taxon>
    </lineage>
</organism>
<dbReference type="Proteomes" id="UP001431963">
    <property type="component" value="Unassembled WGS sequence"/>
</dbReference>
<dbReference type="RefSeq" id="WP_335425140.1">
    <property type="nucleotide sequence ID" value="NZ_JBALHR010000017.1"/>
</dbReference>
<evidence type="ECO:0000313" key="2">
    <source>
        <dbReference type="EMBL" id="MEH7830108.1"/>
    </source>
</evidence>
<dbReference type="InterPro" id="IPR021719">
    <property type="entry name" value="Prot_inh_I78"/>
</dbReference>
<dbReference type="Pfam" id="PF11720">
    <property type="entry name" value="Inhibitor_I78"/>
    <property type="match status" value="1"/>
</dbReference>
<protein>
    <submittedName>
        <fullName evidence="2">I78 family peptidase inhibitor</fullName>
    </submittedName>
</protein>
<reference evidence="2" key="1">
    <citation type="submission" date="2024-02" db="EMBL/GenBank/DDBJ databases">
        <title>Genome sequences of strain Gemmobacter sp. JM10B15.</title>
        <authorList>
            <person name="Zhang M."/>
        </authorList>
    </citation>
    <scope>NUCLEOTIDE SEQUENCE</scope>
    <source>
        <strain evidence="2">JM10B15</strain>
    </source>
</reference>
<keyword evidence="3" id="KW-1185">Reference proteome</keyword>